<evidence type="ECO:0000313" key="2">
    <source>
        <dbReference type="Proteomes" id="UP001479290"/>
    </source>
</evidence>
<protein>
    <submittedName>
        <fullName evidence="1">Uncharacterized protein</fullName>
    </submittedName>
</protein>
<dbReference type="EMBL" id="JAWDJR010000003">
    <property type="protein sequence ID" value="KAK9977073.1"/>
    <property type="molecule type" value="Genomic_DNA"/>
</dbReference>
<organism evidence="1 2">
    <name type="scientific">Culter alburnus</name>
    <name type="common">Topmouth culter</name>
    <dbReference type="NCBI Taxonomy" id="194366"/>
    <lineage>
        <taxon>Eukaryota</taxon>
        <taxon>Metazoa</taxon>
        <taxon>Chordata</taxon>
        <taxon>Craniata</taxon>
        <taxon>Vertebrata</taxon>
        <taxon>Euteleostomi</taxon>
        <taxon>Actinopterygii</taxon>
        <taxon>Neopterygii</taxon>
        <taxon>Teleostei</taxon>
        <taxon>Ostariophysi</taxon>
        <taxon>Cypriniformes</taxon>
        <taxon>Xenocyprididae</taxon>
        <taxon>Xenocypridinae</taxon>
        <taxon>Culter</taxon>
    </lineage>
</organism>
<evidence type="ECO:0000313" key="1">
    <source>
        <dbReference type="EMBL" id="KAK9977073.1"/>
    </source>
</evidence>
<dbReference type="AlphaFoldDB" id="A0AAW2AVG8"/>
<keyword evidence="2" id="KW-1185">Reference proteome</keyword>
<comment type="caution">
    <text evidence="1">The sequence shown here is derived from an EMBL/GenBank/DDBJ whole genome shotgun (WGS) entry which is preliminary data.</text>
</comment>
<sequence length="61" mass="6506">MEKYYAQYTQHTASAPSSALPPCLAKSLYDESIDASYLSAVLLACGKNMNAVCVMDEQAAA</sequence>
<reference evidence="1 2" key="1">
    <citation type="submission" date="2024-05" db="EMBL/GenBank/DDBJ databases">
        <title>A high-quality chromosomal-level genome assembly of Topmouth culter (Culter alburnus).</title>
        <authorList>
            <person name="Zhao H."/>
        </authorList>
    </citation>
    <scope>NUCLEOTIDE SEQUENCE [LARGE SCALE GENOMIC DNA]</scope>
    <source>
        <strain evidence="1">CATC2023</strain>
        <tissue evidence="1">Muscle</tissue>
    </source>
</reference>
<dbReference type="Proteomes" id="UP001479290">
    <property type="component" value="Unassembled WGS sequence"/>
</dbReference>
<proteinExistence type="predicted"/>
<accession>A0AAW2AVG8</accession>
<feature type="non-terminal residue" evidence="1">
    <location>
        <position position="61"/>
    </location>
</feature>
<name>A0AAW2AVG8_CULAL</name>
<gene>
    <name evidence="1" type="ORF">ABG768_018894</name>
</gene>